<accession>A0A2S2N755</accession>
<dbReference type="AlphaFoldDB" id="A0A2S2N755"/>
<protein>
    <submittedName>
        <fullName evidence="1">Uncharacterized protein</fullName>
    </submittedName>
</protein>
<sequence>MPFESFVVCGRHEYGAQCTQVVRENAPAAAAANGSRAGGLIIVLSCRKRAKTTVSRRRKKRTTTTMTDGYRRRLRQNDGEIVVRSKRREDDDINDVMRCTVAERSCTVVEVEKREKLGKKKKKSAYINTWQMDVCISVGRQYCCMYAAR</sequence>
<dbReference type="EMBL" id="GGMR01000340">
    <property type="protein sequence ID" value="MBY12959.1"/>
    <property type="molecule type" value="Transcribed_RNA"/>
</dbReference>
<organism evidence="1">
    <name type="scientific">Schizaphis graminum</name>
    <name type="common">Green bug aphid</name>
    <dbReference type="NCBI Taxonomy" id="13262"/>
    <lineage>
        <taxon>Eukaryota</taxon>
        <taxon>Metazoa</taxon>
        <taxon>Ecdysozoa</taxon>
        <taxon>Arthropoda</taxon>
        <taxon>Hexapoda</taxon>
        <taxon>Insecta</taxon>
        <taxon>Pterygota</taxon>
        <taxon>Neoptera</taxon>
        <taxon>Paraneoptera</taxon>
        <taxon>Hemiptera</taxon>
        <taxon>Sternorrhyncha</taxon>
        <taxon>Aphidomorpha</taxon>
        <taxon>Aphidoidea</taxon>
        <taxon>Aphididae</taxon>
        <taxon>Aphidini</taxon>
        <taxon>Schizaphis</taxon>
    </lineage>
</organism>
<reference evidence="1" key="1">
    <citation type="submission" date="2018-04" db="EMBL/GenBank/DDBJ databases">
        <title>Transcriptome of Schizaphis graminum biotype I.</title>
        <authorList>
            <person name="Scully E.D."/>
            <person name="Geib S.M."/>
            <person name="Palmer N.A."/>
            <person name="Koch K."/>
            <person name="Bradshaw J."/>
            <person name="Heng-Moss T."/>
            <person name="Sarath G."/>
        </authorList>
    </citation>
    <scope>NUCLEOTIDE SEQUENCE</scope>
</reference>
<proteinExistence type="predicted"/>
<evidence type="ECO:0000313" key="1">
    <source>
        <dbReference type="EMBL" id="MBY12959.1"/>
    </source>
</evidence>
<name>A0A2S2N755_SCHGA</name>
<gene>
    <name evidence="1" type="ORF">g.165698</name>
</gene>